<evidence type="ECO:0000313" key="2">
    <source>
        <dbReference type="EMBL" id="KAF7434052.1"/>
    </source>
</evidence>
<feature type="compositionally biased region" description="Acidic residues" evidence="1">
    <location>
        <begin position="30"/>
        <end position="43"/>
    </location>
</feature>
<organism evidence="2 3">
    <name type="scientific">Vespula pensylvanica</name>
    <name type="common">Western yellow jacket</name>
    <name type="synonym">Wasp</name>
    <dbReference type="NCBI Taxonomy" id="30213"/>
    <lineage>
        <taxon>Eukaryota</taxon>
        <taxon>Metazoa</taxon>
        <taxon>Ecdysozoa</taxon>
        <taxon>Arthropoda</taxon>
        <taxon>Hexapoda</taxon>
        <taxon>Insecta</taxon>
        <taxon>Pterygota</taxon>
        <taxon>Neoptera</taxon>
        <taxon>Endopterygota</taxon>
        <taxon>Hymenoptera</taxon>
        <taxon>Apocrita</taxon>
        <taxon>Aculeata</taxon>
        <taxon>Vespoidea</taxon>
        <taxon>Vespidae</taxon>
        <taxon>Vespinae</taxon>
        <taxon>Vespula</taxon>
    </lineage>
</organism>
<protein>
    <submittedName>
        <fullName evidence="2">Uncharacterized protein</fullName>
    </submittedName>
</protein>
<name>A0A834P9I5_VESPE</name>
<evidence type="ECO:0000313" key="3">
    <source>
        <dbReference type="Proteomes" id="UP000600918"/>
    </source>
</evidence>
<accession>A0A834P9I5</accession>
<feature type="region of interest" description="Disordered" evidence="1">
    <location>
        <begin position="1"/>
        <end position="102"/>
    </location>
</feature>
<evidence type="ECO:0000256" key="1">
    <source>
        <dbReference type="SAM" id="MobiDB-lite"/>
    </source>
</evidence>
<dbReference type="EMBL" id="JACSDY010000002">
    <property type="protein sequence ID" value="KAF7434052.1"/>
    <property type="molecule type" value="Genomic_DNA"/>
</dbReference>
<reference evidence="2" key="1">
    <citation type="journal article" date="2020" name="G3 (Bethesda)">
        <title>High-Quality Assemblies for Three Invasive Social Wasps from the &lt;i&gt;Vespula&lt;/i&gt; Genus.</title>
        <authorList>
            <person name="Harrop T.W.R."/>
            <person name="Guhlin J."/>
            <person name="McLaughlin G.M."/>
            <person name="Permina E."/>
            <person name="Stockwell P."/>
            <person name="Gilligan J."/>
            <person name="Le Lec M.F."/>
            <person name="Gruber M.A.M."/>
            <person name="Quinn O."/>
            <person name="Lovegrove M."/>
            <person name="Duncan E.J."/>
            <person name="Remnant E.J."/>
            <person name="Van Eeckhoven J."/>
            <person name="Graham B."/>
            <person name="Knapp R.A."/>
            <person name="Langford K.W."/>
            <person name="Kronenberg Z."/>
            <person name="Press M.O."/>
            <person name="Eacker S.M."/>
            <person name="Wilson-Rankin E.E."/>
            <person name="Purcell J."/>
            <person name="Lester P.J."/>
            <person name="Dearden P.K."/>
        </authorList>
    </citation>
    <scope>NUCLEOTIDE SEQUENCE</scope>
    <source>
        <strain evidence="2">Volc-1</strain>
    </source>
</reference>
<feature type="compositionally biased region" description="Gly residues" evidence="1">
    <location>
        <begin position="53"/>
        <end position="72"/>
    </location>
</feature>
<dbReference type="Proteomes" id="UP000600918">
    <property type="component" value="Unassembled WGS sequence"/>
</dbReference>
<proteinExistence type="predicted"/>
<comment type="caution">
    <text evidence="2">The sequence shown here is derived from an EMBL/GenBank/DDBJ whole genome shotgun (WGS) entry which is preliminary data.</text>
</comment>
<dbReference type="AlphaFoldDB" id="A0A834P9I5"/>
<sequence length="102" mass="10308">MADRNVESTECPMGVLRTHVTPTPTSNYDYDYDNDDDDDEDRGGEEGRERGGGEGGGGGGSGGDGGVGGSVGKSGPQIVDSEQRVAPCGTAKSRKISAAIGT</sequence>
<keyword evidence="3" id="KW-1185">Reference proteome</keyword>
<gene>
    <name evidence="2" type="ORF">H0235_002243</name>
</gene>